<dbReference type="RefSeq" id="WP_377816784.1">
    <property type="nucleotide sequence ID" value="NZ_JBHRSJ010000035.1"/>
</dbReference>
<reference evidence="2" key="1">
    <citation type="journal article" date="2019" name="Int. J. Syst. Evol. Microbiol.">
        <title>The Global Catalogue of Microorganisms (GCM) 10K type strain sequencing project: providing services to taxonomists for standard genome sequencing and annotation.</title>
        <authorList>
            <consortium name="The Broad Institute Genomics Platform"/>
            <consortium name="The Broad Institute Genome Sequencing Center for Infectious Disease"/>
            <person name="Wu L."/>
            <person name="Ma J."/>
        </authorList>
    </citation>
    <scope>NUCLEOTIDE SEQUENCE [LARGE SCALE GENOMIC DNA]</scope>
    <source>
        <strain evidence="2">KCTC 62195</strain>
    </source>
</reference>
<evidence type="ECO:0000313" key="1">
    <source>
        <dbReference type="EMBL" id="MFC2974542.1"/>
    </source>
</evidence>
<dbReference type="Proteomes" id="UP001595457">
    <property type="component" value="Unassembled WGS sequence"/>
</dbReference>
<comment type="caution">
    <text evidence="1">The sequence shown here is derived from an EMBL/GenBank/DDBJ whole genome shotgun (WGS) entry which is preliminary data.</text>
</comment>
<proteinExistence type="predicted"/>
<name>A0ABV7B1B9_9GAMM</name>
<sequence length="100" mass="11476">MKPNIDFLIMLTLDTVLQINAQGRWHGHFSISGHIGKANLYFRPAGFDYSGPVENWPEVERRDAQFVPDRTYTEDEALAEAREMLAFARLHLLDDEQEAA</sequence>
<keyword evidence="2" id="KW-1185">Reference proteome</keyword>
<gene>
    <name evidence="1" type="ORF">ACFOJE_20300</name>
</gene>
<organism evidence="1 2">
    <name type="scientific">Azotobacter bryophylli</name>
    <dbReference type="NCBI Taxonomy" id="1986537"/>
    <lineage>
        <taxon>Bacteria</taxon>
        <taxon>Pseudomonadati</taxon>
        <taxon>Pseudomonadota</taxon>
        <taxon>Gammaproteobacteria</taxon>
        <taxon>Pseudomonadales</taxon>
        <taxon>Pseudomonadaceae</taxon>
        <taxon>Azotobacter</taxon>
    </lineage>
</organism>
<evidence type="ECO:0000313" key="2">
    <source>
        <dbReference type="Proteomes" id="UP001595457"/>
    </source>
</evidence>
<dbReference type="EMBL" id="JBHRSJ010000035">
    <property type="protein sequence ID" value="MFC2974542.1"/>
    <property type="molecule type" value="Genomic_DNA"/>
</dbReference>
<protein>
    <submittedName>
        <fullName evidence="1">Uncharacterized protein</fullName>
    </submittedName>
</protein>
<accession>A0ABV7B1B9</accession>